<evidence type="ECO:0000313" key="4">
    <source>
        <dbReference type="Proteomes" id="UP000640489"/>
    </source>
</evidence>
<feature type="compositionally biased region" description="Low complexity" evidence="1">
    <location>
        <begin position="318"/>
        <end position="347"/>
    </location>
</feature>
<accession>A0A930V9R1</accession>
<dbReference type="InterPro" id="IPR023346">
    <property type="entry name" value="Lysozyme-like_dom_sf"/>
</dbReference>
<protein>
    <submittedName>
        <fullName evidence="3">Lytic murein transglycosylase</fullName>
    </submittedName>
</protein>
<keyword evidence="4" id="KW-1185">Reference proteome</keyword>
<reference evidence="3" key="1">
    <citation type="submission" date="2020-11" db="EMBL/GenBank/DDBJ databases">
        <title>Nocardioides sp. nov., isolated from Soil of Cynanchum wilfordii Hemsley rhizosphere.</title>
        <authorList>
            <person name="Lee J.-S."/>
            <person name="Suh M.K."/>
            <person name="Kim J.-S."/>
        </authorList>
    </citation>
    <scope>NUCLEOTIDE SEQUENCE</scope>
    <source>
        <strain evidence="3">KCTC 19275</strain>
    </source>
</reference>
<feature type="compositionally biased region" description="Low complexity" evidence="1">
    <location>
        <begin position="298"/>
        <end position="310"/>
    </location>
</feature>
<dbReference type="CDD" id="cd13399">
    <property type="entry name" value="Slt35-like"/>
    <property type="match status" value="1"/>
</dbReference>
<dbReference type="SUPFAM" id="SSF53955">
    <property type="entry name" value="Lysozyme-like"/>
    <property type="match status" value="1"/>
</dbReference>
<dbReference type="GO" id="GO:0008933">
    <property type="term" value="F:peptidoglycan lytic transglycosylase activity"/>
    <property type="evidence" value="ECO:0007669"/>
    <property type="project" value="TreeGrafter"/>
</dbReference>
<name>A0A930V9R1_9ACTN</name>
<evidence type="ECO:0000313" key="3">
    <source>
        <dbReference type="EMBL" id="MBF4762513.1"/>
    </source>
</evidence>
<comment type="caution">
    <text evidence="3">The sequence shown here is derived from an EMBL/GenBank/DDBJ whole genome shotgun (WGS) entry which is preliminary data.</text>
</comment>
<gene>
    <name evidence="3" type="ORF">ISU07_05200</name>
</gene>
<dbReference type="PANTHER" id="PTHR30163">
    <property type="entry name" value="MEMBRANE-BOUND LYTIC MUREIN TRANSGLYCOSYLASE B"/>
    <property type="match status" value="1"/>
</dbReference>
<dbReference type="InterPro" id="IPR043426">
    <property type="entry name" value="MltB-like"/>
</dbReference>
<dbReference type="Gene3D" id="1.10.530.10">
    <property type="match status" value="1"/>
</dbReference>
<dbReference type="PANTHER" id="PTHR30163:SF8">
    <property type="entry name" value="LYTIC MUREIN TRANSGLYCOSYLASE"/>
    <property type="match status" value="1"/>
</dbReference>
<dbReference type="RefSeq" id="WP_194705614.1">
    <property type="nucleotide sequence ID" value="NZ_JADKPN010000001.1"/>
</dbReference>
<feature type="compositionally biased region" description="Gly residues" evidence="1">
    <location>
        <begin position="279"/>
        <end position="291"/>
    </location>
</feature>
<proteinExistence type="predicted"/>
<dbReference type="GO" id="GO:0009253">
    <property type="term" value="P:peptidoglycan catabolic process"/>
    <property type="evidence" value="ECO:0007669"/>
    <property type="project" value="TreeGrafter"/>
</dbReference>
<sequence>MSEARFGRLQKAATLVPLALLSAAWSVSIVGVGLTGSTATSADGGTLPDGSTVPEEAIEAPASLTGSSKLAPGINGDPQEAVLNAATNGIPSAALAAYQRAETVINAADTTCHLPWQLVAAIGRVESNHGSVHGSHLTSAGLAAPPIYGLPLDGTHDTTTIADTDGGALDGDTANDRAVGPMQFIPSTWSIVGVDSDGDGQRNPQDIDDAALATAVYLCSGNDDLSTDEGRRTSVFRYNHSQEYVDLVLAFYQAYVDGEFTSVPNGTYGGGASLPPGDPTGGGGGGGGGGHPTASPEPTKGPTTKATPTKKPTPTPTSGPTAGPTTASTPQPTAGPTSVLPTKTPTVAPTTAVPTILPTELPTVLPTELPTTILTPILSLADAIVQCTAQGLVDNPLNNNDAFDQCVASLTGG</sequence>
<dbReference type="EMBL" id="JADKPN010000001">
    <property type="protein sequence ID" value="MBF4762513.1"/>
    <property type="molecule type" value="Genomic_DNA"/>
</dbReference>
<feature type="region of interest" description="Disordered" evidence="1">
    <location>
        <begin position="267"/>
        <end position="347"/>
    </location>
</feature>
<evidence type="ECO:0000256" key="1">
    <source>
        <dbReference type="SAM" id="MobiDB-lite"/>
    </source>
</evidence>
<evidence type="ECO:0000259" key="2">
    <source>
        <dbReference type="Pfam" id="PF13406"/>
    </source>
</evidence>
<feature type="domain" description="Transglycosylase SLT" evidence="2">
    <location>
        <begin position="178"/>
        <end position="218"/>
    </location>
</feature>
<dbReference type="AlphaFoldDB" id="A0A930V9R1"/>
<dbReference type="Proteomes" id="UP000640489">
    <property type="component" value="Unassembled WGS sequence"/>
</dbReference>
<dbReference type="InterPro" id="IPR031304">
    <property type="entry name" value="SLT_2"/>
</dbReference>
<organism evidence="3 4">
    <name type="scientific">Nocardioides islandensis</name>
    <dbReference type="NCBI Taxonomy" id="433663"/>
    <lineage>
        <taxon>Bacteria</taxon>
        <taxon>Bacillati</taxon>
        <taxon>Actinomycetota</taxon>
        <taxon>Actinomycetes</taxon>
        <taxon>Propionibacteriales</taxon>
        <taxon>Nocardioidaceae</taxon>
        <taxon>Nocardioides</taxon>
    </lineage>
</organism>
<dbReference type="Pfam" id="PF13406">
    <property type="entry name" value="SLT_2"/>
    <property type="match status" value="1"/>
</dbReference>